<dbReference type="EMBL" id="SOSA01000281">
    <property type="protein sequence ID" value="THC93179.1"/>
    <property type="molecule type" value="Genomic_DNA"/>
</dbReference>
<organism evidence="2 3">
    <name type="scientific">Aspergillus tanneri</name>
    <dbReference type="NCBI Taxonomy" id="1220188"/>
    <lineage>
        <taxon>Eukaryota</taxon>
        <taxon>Fungi</taxon>
        <taxon>Dikarya</taxon>
        <taxon>Ascomycota</taxon>
        <taxon>Pezizomycotina</taxon>
        <taxon>Eurotiomycetes</taxon>
        <taxon>Eurotiomycetidae</taxon>
        <taxon>Eurotiales</taxon>
        <taxon>Aspergillaceae</taxon>
        <taxon>Aspergillus</taxon>
        <taxon>Aspergillus subgen. Circumdati</taxon>
    </lineage>
</organism>
<protein>
    <submittedName>
        <fullName evidence="2">Uncharacterized protein</fullName>
    </submittedName>
</protein>
<keyword evidence="3" id="KW-1185">Reference proteome</keyword>
<gene>
    <name evidence="2" type="ORF">EYZ11_007330</name>
</gene>
<accession>A0A4S3JD78</accession>
<dbReference type="Proteomes" id="UP000308092">
    <property type="component" value="Unassembled WGS sequence"/>
</dbReference>
<evidence type="ECO:0000313" key="2">
    <source>
        <dbReference type="EMBL" id="THC93179.1"/>
    </source>
</evidence>
<reference evidence="2 3" key="1">
    <citation type="submission" date="2019-03" db="EMBL/GenBank/DDBJ databases">
        <title>The genome sequence of a newly discovered highly antifungal drug resistant Aspergillus species, Aspergillus tanneri NIH 1004.</title>
        <authorList>
            <person name="Mounaud S."/>
            <person name="Singh I."/>
            <person name="Joardar V."/>
            <person name="Pakala S."/>
            <person name="Pakala S."/>
            <person name="Venepally P."/>
            <person name="Hoover J."/>
            <person name="Nierman W."/>
            <person name="Chung J."/>
            <person name="Losada L."/>
        </authorList>
    </citation>
    <scope>NUCLEOTIDE SEQUENCE [LARGE SCALE GENOMIC DNA]</scope>
    <source>
        <strain evidence="2 3">NIH1004</strain>
    </source>
</reference>
<name>A0A4S3JD78_9EURO</name>
<feature type="region of interest" description="Disordered" evidence="1">
    <location>
        <begin position="49"/>
        <end position="82"/>
    </location>
</feature>
<proteinExistence type="predicted"/>
<evidence type="ECO:0000313" key="3">
    <source>
        <dbReference type="Proteomes" id="UP000308092"/>
    </source>
</evidence>
<evidence type="ECO:0000256" key="1">
    <source>
        <dbReference type="SAM" id="MobiDB-lite"/>
    </source>
</evidence>
<dbReference type="AlphaFoldDB" id="A0A4S3JD78"/>
<sequence>MDKPEVEVGGAEDTLVSESIQNTVNSEAPNVVMHLTQNTKSINERLAERTPDISLPDVGEPELKPSEGSTSVRQNPGLRFLE</sequence>
<dbReference type="VEuPathDB" id="FungiDB:EYZ11_007330"/>
<comment type="caution">
    <text evidence="2">The sequence shown here is derived from an EMBL/GenBank/DDBJ whole genome shotgun (WGS) entry which is preliminary data.</text>
</comment>